<evidence type="ECO:0000313" key="1">
    <source>
        <dbReference type="EMBL" id="AGA18357.1"/>
    </source>
</evidence>
<sequence length="302" mass="32215">MGMTRPIMGTTAGATTTRIRLVNTGGADIGGNKAASYVDVSRVLSHVNQRLYRQGRMYMVRVGFAAGSTTGALSVEALQNSWMVRKAWKAGLKAYNAATRDDRARSGQGRWKDFRIHMDADQYNGGGSTSYTWAQADGITLGTADDYQTKVYSQENPGNGNLLEFHMVGADSTNNRNTDSTGSLGLLSNYDAMDSVTVDDPPNPTGGAAAYQALDNSSGDDEQGDRLLAEGDFPPYNPVALQHAYQKFELNTAAANGPAHMTPWIAAPCGLLMINGFGADGSIPIVIEVMHGNYKGVMAEAI</sequence>
<name>S4TFB7_9VIRU</name>
<accession>S4TFB7</accession>
<protein>
    <submittedName>
        <fullName evidence="1">Uncharacterized protein</fullName>
    </submittedName>
</protein>
<dbReference type="EMBL" id="JX904350">
    <property type="protein sequence ID" value="AGA18357.1"/>
    <property type="molecule type" value="Genomic_DNA"/>
</dbReference>
<proteinExistence type="predicted"/>
<organism evidence="1">
    <name type="scientific">uncultured marine virus</name>
    <dbReference type="NCBI Taxonomy" id="186617"/>
    <lineage>
        <taxon>Viruses</taxon>
        <taxon>environmental samples</taxon>
    </lineage>
</organism>
<reference evidence="1" key="1">
    <citation type="journal article" date="2013" name="ISME J.">
        <title>Previously unknown and highly divergent ssDNA viruses populate the oceans.</title>
        <authorList>
            <person name="Labonte J.M."/>
            <person name="Suttle C.A."/>
        </authorList>
    </citation>
    <scope>NUCLEOTIDE SEQUENCE</scope>
</reference>